<feature type="transmembrane region" description="Helical" evidence="8">
    <location>
        <begin position="170"/>
        <end position="193"/>
    </location>
</feature>
<evidence type="ECO:0000256" key="6">
    <source>
        <dbReference type="ARBA" id="ARBA00022989"/>
    </source>
</evidence>
<sequence length="405" mass="44530">MAVFKYKAINKISGMYEDTVEANDRFAVYQLAKDKGDTVVHVKELKSKTLHFFSRTTGFFGKIKAHDKVIFARNLGAMIQAGLPVTRALSVMERQVKNKKLKRVLLNIKDDISKGRSLSDSLRSMPGTFSSLFISMVKAGEESGKLSDALKVIGLQMEKSYVLARKIKGALLYPAVIVVIMIIIGVLMLVYMVPTLTATFEGLGVELPASTRAIIAVSDFLRTQYVLTIVTVSGLIAATFLFSRSRRGKRVLSLMLIHLPIIGYMVKEINAARTARTLSSLLSSGVDIVVAIEVTGDVVQNVFFKEVLNKAQHNVEKGDLISSVFIENSHLYPIFLGEMVSVGEETGQLSAMLAEVANFYEDEVDQKTKNISTIIEPILMVLMGIVVGFFAISMLAPTYSLVEAI</sequence>
<dbReference type="Proteomes" id="UP000176800">
    <property type="component" value="Unassembled WGS sequence"/>
</dbReference>
<keyword evidence="7 8" id="KW-0472">Membrane</keyword>
<proteinExistence type="inferred from homology"/>
<evidence type="ECO:0000256" key="3">
    <source>
        <dbReference type="ARBA" id="ARBA00022475"/>
    </source>
</evidence>
<evidence type="ECO:0000256" key="8">
    <source>
        <dbReference type="SAM" id="Phobius"/>
    </source>
</evidence>
<dbReference type="InterPro" id="IPR042094">
    <property type="entry name" value="T2SS_GspF_sf"/>
</dbReference>
<comment type="subcellular location">
    <subcellularLocation>
        <location evidence="1">Cell inner membrane</location>
        <topology evidence="1">Multi-pass membrane protein</topology>
    </subcellularLocation>
</comment>
<gene>
    <name evidence="10" type="ORF">A3B14_03075</name>
</gene>
<evidence type="ECO:0000256" key="5">
    <source>
        <dbReference type="ARBA" id="ARBA00022692"/>
    </source>
</evidence>
<evidence type="ECO:0000313" key="10">
    <source>
        <dbReference type="EMBL" id="OHB04396.1"/>
    </source>
</evidence>
<keyword evidence="5 8" id="KW-0812">Transmembrane</keyword>
<evidence type="ECO:0000313" key="11">
    <source>
        <dbReference type="Proteomes" id="UP000176800"/>
    </source>
</evidence>
<feature type="transmembrane region" description="Helical" evidence="8">
    <location>
        <begin position="378"/>
        <end position="402"/>
    </location>
</feature>
<dbReference type="AlphaFoldDB" id="A0A1G2U4F9"/>
<feature type="transmembrane region" description="Helical" evidence="8">
    <location>
        <begin position="225"/>
        <end position="243"/>
    </location>
</feature>
<keyword evidence="3" id="KW-1003">Cell membrane</keyword>
<dbReference type="EMBL" id="MHWE01000006">
    <property type="protein sequence ID" value="OHB04396.1"/>
    <property type="molecule type" value="Genomic_DNA"/>
</dbReference>
<accession>A0A1G2U4F9</accession>
<dbReference type="InterPro" id="IPR003004">
    <property type="entry name" value="GspF/PilC"/>
</dbReference>
<evidence type="ECO:0000256" key="1">
    <source>
        <dbReference type="ARBA" id="ARBA00004429"/>
    </source>
</evidence>
<dbReference type="Pfam" id="PF00482">
    <property type="entry name" value="T2SSF"/>
    <property type="match status" value="2"/>
</dbReference>
<evidence type="ECO:0000256" key="4">
    <source>
        <dbReference type="ARBA" id="ARBA00022519"/>
    </source>
</evidence>
<dbReference type="PRINTS" id="PR00812">
    <property type="entry name" value="BCTERIALGSPF"/>
</dbReference>
<feature type="domain" description="Type II secretion system protein GspF" evidence="9">
    <location>
        <begin position="71"/>
        <end position="194"/>
    </location>
</feature>
<evidence type="ECO:0000259" key="9">
    <source>
        <dbReference type="Pfam" id="PF00482"/>
    </source>
</evidence>
<comment type="similarity">
    <text evidence="2">Belongs to the GSP F family.</text>
</comment>
<feature type="domain" description="Type II secretion system protein GspF" evidence="9">
    <location>
        <begin position="275"/>
        <end position="397"/>
    </location>
</feature>
<dbReference type="PANTHER" id="PTHR30012:SF0">
    <property type="entry name" value="TYPE II SECRETION SYSTEM PROTEIN F-RELATED"/>
    <property type="match status" value="1"/>
</dbReference>
<protein>
    <recommendedName>
        <fullName evidence="9">Type II secretion system protein GspF domain-containing protein</fullName>
    </recommendedName>
</protein>
<dbReference type="Gene3D" id="1.20.81.30">
    <property type="entry name" value="Type II secretion system (T2SS), domain F"/>
    <property type="match status" value="2"/>
</dbReference>
<reference evidence="10 11" key="1">
    <citation type="journal article" date="2016" name="Nat. Commun.">
        <title>Thousands of microbial genomes shed light on interconnected biogeochemical processes in an aquifer system.</title>
        <authorList>
            <person name="Anantharaman K."/>
            <person name="Brown C.T."/>
            <person name="Hug L.A."/>
            <person name="Sharon I."/>
            <person name="Castelle C.J."/>
            <person name="Probst A.J."/>
            <person name="Thomas B.C."/>
            <person name="Singh A."/>
            <person name="Wilkins M.J."/>
            <person name="Karaoz U."/>
            <person name="Brodie E.L."/>
            <person name="Williams K.H."/>
            <person name="Hubbard S.S."/>
            <person name="Banfield J.F."/>
        </authorList>
    </citation>
    <scope>NUCLEOTIDE SEQUENCE [LARGE SCALE GENOMIC DNA]</scope>
</reference>
<name>A0A1G2U4F9_9BACT</name>
<dbReference type="FunFam" id="1.20.81.30:FF:000001">
    <property type="entry name" value="Type II secretion system protein F"/>
    <property type="match status" value="1"/>
</dbReference>
<keyword evidence="6 8" id="KW-1133">Transmembrane helix</keyword>
<keyword evidence="4" id="KW-0997">Cell inner membrane</keyword>
<dbReference type="InterPro" id="IPR018076">
    <property type="entry name" value="T2SS_GspF_dom"/>
</dbReference>
<evidence type="ECO:0000256" key="2">
    <source>
        <dbReference type="ARBA" id="ARBA00005745"/>
    </source>
</evidence>
<comment type="caution">
    <text evidence="10">The sequence shown here is derived from an EMBL/GenBank/DDBJ whole genome shotgun (WGS) entry which is preliminary data.</text>
</comment>
<dbReference type="GO" id="GO:0005886">
    <property type="term" value="C:plasma membrane"/>
    <property type="evidence" value="ECO:0007669"/>
    <property type="project" value="UniProtKB-SubCell"/>
</dbReference>
<dbReference type="PANTHER" id="PTHR30012">
    <property type="entry name" value="GENERAL SECRETION PATHWAY PROTEIN"/>
    <property type="match status" value="1"/>
</dbReference>
<evidence type="ECO:0000256" key="7">
    <source>
        <dbReference type="ARBA" id="ARBA00023136"/>
    </source>
</evidence>
<organism evidence="10 11">
    <name type="scientific">Candidatus Zambryskibacteria bacterium RIFCSPLOWO2_01_FULL_45_21</name>
    <dbReference type="NCBI Taxonomy" id="1802761"/>
    <lineage>
        <taxon>Bacteria</taxon>
        <taxon>Candidatus Zambryskiibacteriota</taxon>
    </lineage>
</organism>